<dbReference type="Proteomes" id="UP000638313">
    <property type="component" value="Unassembled WGS sequence"/>
</dbReference>
<keyword evidence="4" id="KW-1185">Reference proteome</keyword>
<comment type="caution">
    <text evidence="3">The sequence shown here is derived from an EMBL/GenBank/DDBJ whole genome shotgun (WGS) entry which is preliminary data.</text>
</comment>
<protein>
    <submittedName>
        <fullName evidence="3">Diaminopimelate epimerase</fullName>
    </submittedName>
</protein>
<dbReference type="PANTHER" id="PTHR31689:SF0">
    <property type="entry name" value="DIAMINOPIMELATE EPIMERASE"/>
    <property type="match status" value="1"/>
</dbReference>
<evidence type="ECO:0000256" key="1">
    <source>
        <dbReference type="ARBA" id="ARBA00010219"/>
    </source>
</evidence>
<proteinExistence type="inferred from homology"/>
<dbReference type="PANTHER" id="PTHR31689">
    <property type="entry name" value="DIAMINOPIMELATE EPIMERASE, CHLOROPLASTIC"/>
    <property type="match status" value="1"/>
</dbReference>
<dbReference type="GO" id="GO:0008837">
    <property type="term" value="F:diaminopimelate epimerase activity"/>
    <property type="evidence" value="ECO:0007669"/>
    <property type="project" value="InterPro"/>
</dbReference>
<dbReference type="SUPFAM" id="SSF54506">
    <property type="entry name" value="Diaminopimelate epimerase-like"/>
    <property type="match status" value="2"/>
</dbReference>
<gene>
    <name evidence="3" type="primary">dapF</name>
    <name evidence="3" type="ORF">GCM10010218_10140</name>
</gene>
<evidence type="ECO:0000256" key="2">
    <source>
        <dbReference type="ARBA" id="ARBA00023235"/>
    </source>
</evidence>
<comment type="similarity">
    <text evidence="1">Belongs to the diaminopimelate epimerase family.</text>
</comment>
<dbReference type="RefSeq" id="WP_190128108.1">
    <property type="nucleotide sequence ID" value="NZ_BNBD01000001.1"/>
</dbReference>
<reference evidence="3" key="2">
    <citation type="submission" date="2020-09" db="EMBL/GenBank/DDBJ databases">
        <authorList>
            <person name="Sun Q."/>
            <person name="Ohkuma M."/>
        </authorList>
    </citation>
    <scope>NUCLEOTIDE SEQUENCE</scope>
    <source>
        <strain evidence="3">JCM 4059</strain>
    </source>
</reference>
<dbReference type="Gene3D" id="3.10.310.10">
    <property type="entry name" value="Diaminopimelate Epimerase, Chain A, domain 1"/>
    <property type="match status" value="2"/>
</dbReference>
<dbReference type="EMBL" id="BNBD01000001">
    <property type="protein sequence ID" value="GHF30808.1"/>
    <property type="molecule type" value="Genomic_DNA"/>
</dbReference>
<dbReference type="GO" id="GO:0005829">
    <property type="term" value="C:cytosol"/>
    <property type="evidence" value="ECO:0007669"/>
    <property type="project" value="TreeGrafter"/>
</dbReference>
<dbReference type="InterPro" id="IPR001653">
    <property type="entry name" value="DAP_epimerase_DapF"/>
</dbReference>
<sequence>MPPHRVEPGPRYLKGYCGGNGFLLLPDPERSVTLSEDAVRGLCDPHTGLGGDALLHLVRHDRRTGRPATGGRRRVEWFTDCHAADGYPLPLWGPGLGVVARYLTVSGLARPGQMWIGTHTGDRRVLAREDGNVTTEMPAPRILGGSWAALDGRTHPGVALSLGPSHLVCVVDVPLACLDLGSAPEADLTVFAGGPGPLTPDVTVSFANVLTDGSVRLRVHRPGIGETRPCGTTACAAAAAVQHLTGRRGTTVVRTPRGPVSVTLAAGAPALLAGTAILVAEGVLDARWLAAL</sequence>
<evidence type="ECO:0000313" key="4">
    <source>
        <dbReference type="Proteomes" id="UP000638313"/>
    </source>
</evidence>
<dbReference type="AlphaFoldDB" id="A0A919AZ70"/>
<evidence type="ECO:0000313" key="3">
    <source>
        <dbReference type="EMBL" id="GHF30808.1"/>
    </source>
</evidence>
<keyword evidence="2" id="KW-0413">Isomerase</keyword>
<name>A0A919AZ70_9ACTN</name>
<organism evidence="3 4">
    <name type="scientific">Streptomyces mashuensis</name>
    <dbReference type="NCBI Taxonomy" id="33904"/>
    <lineage>
        <taxon>Bacteria</taxon>
        <taxon>Bacillati</taxon>
        <taxon>Actinomycetota</taxon>
        <taxon>Actinomycetes</taxon>
        <taxon>Kitasatosporales</taxon>
        <taxon>Streptomycetaceae</taxon>
        <taxon>Streptomyces</taxon>
    </lineage>
</organism>
<accession>A0A919AZ70</accession>
<dbReference type="GO" id="GO:0009089">
    <property type="term" value="P:lysine biosynthetic process via diaminopimelate"/>
    <property type="evidence" value="ECO:0007669"/>
    <property type="project" value="InterPro"/>
</dbReference>
<reference evidence="3" key="1">
    <citation type="journal article" date="2014" name="Int. J. Syst. Evol. Microbiol.">
        <title>Complete genome sequence of Corynebacterium casei LMG S-19264T (=DSM 44701T), isolated from a smear-ripened cheese.</title>
        <authorList>
            <consortium name="US DOE Joint Genome Institute (JGI-PGF)"/>
            <person name="Walter F."/>
            <person name="Albersmeier A."/>
            <person name="Kalinowski J."/>
            <person name="Ruckert C."/>
        </authorList>
    </citation>
    <scope>NUCLEOTIDE SEQUENCE</scope>
    <source>
        <strain evidence="3">JCM 4059</strain>
    </source>
</reference>